<dbReference type="EMBL" id="JAOTPL010000008">
    <property type="protein sequence ID" value="MCU7694275.1"/>
    <property type="molecule type" value="Genomic_DNA"/>
</dbReference>
<gene>
    <name evidence="5" type="ORF">OD355_07085</name>
</gene>
<evidence type="ECO:0000256" key="4">
    <source>
        <dbReference type="ARBA" id="ARBA00023163"/>
    </source>
</evidence>
<accession>A0AAE3LQ86</accession>
<dbReference type="InterPro" id="IPR005650">
    <property type="entry name" value="BlaI_family"/>
</dbReference>
<dbReference type="InterPro" id="IPR036390">
    <property type="entry name" value="WH_DNA-bd_sf"/>
</dbReference>
<protein>
    <submittedName>
        <fullName evidence="5">BlaI/MecI/CopY family transcriptional regulator</fullName>
    </submittedName>
</protein>
<keyword evidence="3" id="KW-0238">DNA-binding</keyword>
<dbReference type="SUPFAM" id="SSF46785">
    <property type="entry name" value="Winged helix' DNA-binding domain"/>
    <property type="match status" value="1"/>
</dbReference>
<reference evidence="5" key="1">
    <citation type="submission" date="2022-10" db="EMBL/GenBank/DDBJ databases">
        <authorList>
            <person name="Kim H.S."/>
            <person name="Kim J.-S."/>
            <person name="Suh M.K."/>
            <person name="Eom M.K."/>
            <person name="Lee J.-S."/>
        </authorList>
    </citation>
    <scope>NUCLEOTIDE SEQUENCE</scope>
    <source>
        <strain evidence="5">LIP-5</strain>
    </source>
</reference>
<name>A0AAE3LQ86_9BACT</name>
<comment type="caution">
    <text evidence="5">The sequence shown here is derived from an EMBL/GenBank/DDBJ whole genome shotgun (WGS) entry which is preliminary data.</text>
</comment>
<proteinExistence type="inferred from homology"/>
<evidence type="ECO:0000256" key="2">
    <source>
        <dbReference type="ARBA" id="ARBA00023015"/>
    </source>
</evidence>
<dbReference type="GO" id="GO:0045892">
    <property type="term" value="P:negative regulation of DNA-templated transcription"/>
    <property type="evidence" value="ECO:0007669"/>
    <property type="project" value="InterPro"/>
</dbReference>
<dbReference type="Pfam" id="PF03965">
    <property type="entry name" value="Penicillinase_R"/>
    <property type="match status" value="1"/>
</dbReference>
<dbReference type="AlphaFoldDB" id="A0AAE3LQ86"/>
<comment type="similarity">
    <text evidence="1">Belongs to the BlaI transcriptional regulatory family.</text>
</comment>
<keyword evidence="2" id="KW-0805">Transcription regulation</keyword>
<keyword evidence="6" id="KW-1185">Reference proteome</keyword>
<dbReference type="InterPro" id="IPR036388">
    <property type="entry name" value="WH-like_DNA-bd_sf"/>
</dbReference>
<dbReference type="Proteomes" id="UP001209317">
    <property type="component" value="Unassembled WGS sequence"/>
</dbReference>
<keyword evidence="4" id="KW-0804">Transcription</keyword>
<dbReference type="RefSeq" id="WP_263037761.1">
    <property type="nucleotide sequence ID" value="NZ_JAOTPL010000008.1"/>
</dbReference>
<evidence type="ECO:0000256" key="3">
    <source>
        <dbReference type="ARBA" id="ARBA00023125"/>
    </source>
</evidence>
<evidence type="ECO:0000313" key="5">
    <source>
        <dbReference type="EMBL" id="MCU7694275.1"/>
    </source>
</evidence>
<dbReference type="GO" id="GO:0003677">
    <property type="term" value="F:DNA binding"/>
    <property type="evidence" value="ECO:0007669"/>
    <property type="project" value="UniProtKB-KW"/>
</dbReference>
<sequence length="130" mass="15229">MYHRKETKPTDGELEILRILWQKKKASVREVYEIISETKDCGYTTTLKLMQIMYEKKLVTRNTDSKTHIYQPKVSRESLQKNLLGKIIDNVFEGSSTSLIMRALGENKPSPDELDQIQELLNRLKEEKNQ</sequence>
<evidence type="ECO:0000313" key="6">
    <source>
        <dbReference type="Proteomes" id="UP001209317"/>
    </source>
</evidence>
<organism evidence="5 6">
    <name type="scientific">Haoranjiania flava</name>
    <dbReference type="NCBI Taxonomy" id="1856322"/>
    <lineage>
        <taxon>Bacteria</taxon>
        <taxon>Pseudomonadati</taxon>
        <taxon>Bacteroidota</taxon>
        <taxon>Chitinophagia</taxon>
        <taxon>Chitinophagales</taxon>
        <taxon>Chitinophagaceae</taxon>
        <taxon>Haoranjiania</taxon>
    </lineage>
</organism>
<evidence type="ECO:0000256" key="1">
    <source>
        <dbReference type="ARBA" id="ARBA00011046"/>
    </source>
</evidence>
<dbReference type="PIRSF" id="PIRSF019455">
    <property type="entry name" value="CopR_AtkY"/>
    <property type="match status" value="1"/>
</dbReference>
<dbReference type="Gene3D" id="1.10.10.10">
    <property type="entry name" value="Winged helix-like DNA-binding domain superfamily/Winged helix DNA-binding domain"/>
    <property type="match status" value="1"/>
</dbReference>